<evidence type="ECO:0000256" key="2">
    <source>
        <dbReference type="SAM" id="SignalP"/>
    </source>
</evidence>
<dbReference type="EMBL" id="PFPL01000023">
    <property type="protein sequence ID" value="PIZ96400.1"/>
    <property type="molecule type" value="Genomic_DNA"/>
</dbReference>
<name>A0A2M7VBD0_9BACT</name>
<feature type="region of interest" description="Disordered" evidence="1">
    <location>
        <begin position="28"/>
        <end position="69"/>
    </location>
</feature>
<proteinExistence type="predicted"/>
<evidence type="ECO:0000313" key="4">
    <source>
        <dbReference type="Proteomes" id="UP000231453"/>
    </source>
</evidence>
<protein>
    <submittedName>
        <fullName evidence="3">Uncharacterized protein</fullName>
    </submittedName>
</protein>
<feature type="chain" id="PRO_5014656776" evidence="2">
    <location>
        <begin position="19"/>
        <end position="297"/>
    </location>
</feature>
<feature type="signal peptide" evidence="2">
    <location>
        <begin position="1"/>
        <end position="18"/>
    </location>
</feature>
<keyword evidence="2" id="KW-0732">Signal</keyword>
<organism evidence="3 4">
    <name type="scientific">Candidatus Magasanikbacteria bacterium CG_4_10_14_0_2_um_filter_33_14</name>
    <dbReference type="NCBI Taxonomy" id="1974636"/>
    <lineage>
        <taxon>Bacteria</taxon>
        <taxon>Candidatus Magasanikiibacteriota</taxon>
    </lineage>
</organism>
<comment type="caution">
    <text evidence="3">The sequence shown here is derived from an EMBL/GenBank/DDBJ whole genome shotgun (WGS) entry which is preliminary data.</text>
</comment>
<accession>A0A2M7VBD0</accession>
<evidence type="ECO:0000256" key="1">
    <source>
        <dbReference type="SAM" id="MobiDB-lite"/>
    </source>
</evidence>
<reference evidence="4" key="1">
    <citation type="submission" date="2017-09" db="EMBL/GenBank/DDBJ databases">
        <title>Depth-based differentiation of microbial function through sediment-hosted aquifers and enrichment of novel symbionts in the deep terrestrial subsurface.</title>
        <authorList>
            <person name="Probst A.J."/>
            <person name="Ladd B."/>
            <person name="Jarett J.K."/>
            <person name="Geller-Mcgrath D.E."/>
            <person name="Sieber C.M.K."/>
            <person name="Emerson J.B."/>
            <person name="Anantharaman K."/>
            <person name="Thomas B.C."/>
            <person name="Malmstrom R."/>
            <person name="Stieglmeier M."/>
            <person name="Klingl A."/>
            <person name="Woyke T."/>
            <person name="Ryan C.M."/>
            <person name="Banfield J.F."/>
        </authorList>
    </citation>
    <scope>NUCLEOTIDE SEQUENCE [LARGE SCALE GENOMIC DNA]</scope>
</reference>
<feature type="compositionally biased region" description="Low complexity" evidence="1">
    <location>
        <begin position="51"/>
        <end position="69"/>
    </location>
</feature>
<gene>
    <name evidence="3" type="ORF">COX80_01425</name>
</gene>
<dbReference type="PROSITE" id="PS51257">
    <property type="entry name" value="PROKAR_LIPOPROTEIN"/>
    <property type="match status" value="1"/>
</dbReference>
<evidence type="ECO:0000313" key="3">
    <source>
        <dbReference type="EMBL" id="PIZ96400.1"/>
    </source>
</evidence>
<sequence length="297" mass="32743">MKKILSFSAILATVVLLGAGCNINGQITPVTSDNTSTTPPGENAVTETAGTQSENTQNTNSNNNTTTTNTATSITYTNPAHHFTLTLPATWTGYTVKTTENDEGGTSVWFGLPGWDDMFVVSVYPTELTIHPNTRYYGTDGQVYYYGSQSQYIKIDSLQPRWDEIGTILNSFTVANLTTPTAETTSPITYTNPEFHFTLTLPATWTGYTVKTTENDEGGTSVWFGFTGWDDILAVSVYPTKLSEHPNTRYYGTDGQVYYYGAQSQYIKIDSLEARWNDASQILSSFDVANLDQQTDQ</sequence>
<dbReference type="Proteomes" id="UP000231453">
    <property type="component" value="Unassembled WGS sequence"/>
</dbReference>
<feature type="compositionally biased region" description="Polar residues" evidence="1">
    <location>
        <begin position="28"/>
        <end position="50"/>
    </location>
</feature>
<dbReference type="AlphaFoldDB" id="A0A2M7VBD0"/>